<keyword evidence="2" id="KW-1185">Reference proteome</keyword>
<comment type="caution">
    <text evidence="1">The sequence shown here is derived from an EMBL/GenBank/DDBJ whole genome shotgun (WGS) entry which is preliminary data.</text>
</comment>
<proteinExistence type="predicted"/>
<reference evidence="1" key="2">
    <citation type="submission" date="2022-01" db="EMBL/GenBank/DDBJ databases">
        <authorList>
            <person name="Yamashiro T."/>
            <person name="Shiraishi A."/>
            <person name="Satake H."/>
            <person name="Nakayama K."/>
        </authorList>
    </citation>
    <scope>NUCLEOTIDE SEQUENCE</scope>
</reference>
<protein>
    <submittedName>
        <fullName evidence="1">Uncharacterized protein</fullName>
    </submittedName>
</protein>
<organism evidence="1 2">
    <name type="scientific">Tanacetum coccineum</name>
    <dbReference type="NCBI Taxonomy" id="301880"/>
    <lineage>
        <taxon>Eukaryota</taxon>
        <taxon>Viridiplantae</taxon>
        <taxon>Streptophyta</taxon>
        <taxon>Embryophyta</taxon>
        <taxon>Tracheophyta</taxon>
        <taxon>Spermatophyta</taxon>
        <taxon>Magnoliopsida</taxon>
        <taxon>eudicotyledons</taxon>
        <taxon>Gunneridae</taxon>
        <taxon>Pentapetalae</taxon>
        <taxon>asterids</taxon>
        <taxon>campanulids</taxon>
        <taxon>Asterales</taxon>
        <taxon>Asteraceae</taxon>
        <taxon>Asteroideae</taxon>
        <taxon>Anthemideae</taxon>
        <taxon>Anthemidinae</taxon>
        <taxon>Tanacetum</taxon>
    </lineage>
</organism>
<accession>A0ABQ5DLA2</accession>
<gene>
    <name evidence="1" type="ORF">Tco_0939851</name>
</gene>
<dbReference type="Proteomes" id="UP001151760">
    <property type="component" value="Unassembled WGS sequence"/>
</dbReference>
<dbReference type="EMBL" id="BQNB010015433">
    <property type="protein sequence ID" value="GJT39986.1"/>
    <property type="molecule type" value="Genomic_DNA"/>
</dbReference>
<name>A0ABQ5DLA2_9ASTR</name>
<evidence type="ECO:0000313" key="2">
    <source>
        <dbReference type="Proteomes" id="UP001151760"/>
    </source>
</evidence>
<evidence type="ECO:0000313" key="1">
    <source>
        <dbReference type="EMBL" id="GJT39986.1"/>
    </source>
</evidence>
<sequence>MDAKDSKGEDDVSTSISPTIDIVSRITNIVQLIYHMLTLEHKAHDGQSQVVAYFVDISGYCSFWKYPICATNLGVMEI</sequence>
<reference evidence="1" key="1">
    <citation type="journal article" date="2022" name="Int. J. Mol. Sci.">
        <title>Draft Genome of Tanacetum Coccineum: Genomic Comparison of Closely Related Tanacetum-Family Plants.</title>
        <authorList>
            <person name="Yamashiro T."/>
            <person name="Shiraishi A."/>
            <person name="Nakayama K."/>
            <person name="Satake H."/>
        </authorList>
    </citation>
    <scope>NUCLEOTIDE SEQUENCE</scope>
</reference>